<name>A0A3L6L0Y4_9TRYP</name>
<dbReference type="Pfam" id="PF00913">
    <property type="entry name" value="Trypan_glycop"/>
    <property type="match status" value="1"/>
</dbReference>
<reference evidence="10 13" key="1">
    <citation type="submission" date="2018-09" db="EMBL/GenBank/DDBJ databases">
        <title>whole genome sequence of T. equiperdum IVM-t1 strain.</title>
        <authorList>
            <person name="Suganuma K."/>
        </authorList>
    </citation>
    <scope>NUCLEOTIDE SEQUENCE [LARGE SCALE GENOMIC DNA]</scope>
    <source>
        <strain evidence="10 13">IVM-t1</strain>
    </source>
</reference>
<evidence type="ECO:0000256" key="6">
    <source>
        <dbReference type="ARBA" id="ARBA00023180"/>
    </source>
</evidence>
<protein>
    <submittedName>
        <fullName evidence="10">Trypanosome variant surface glycoprotein (A-type)</fullName>
    </submittedName>
</protein>
<dbReference type="InterPro" id="IPR027446">
    <property type="entry name" value="VSG_C_dom_sf"/>
</dbReference>
<evidence type="ECO:0000313" key="10">
    <source>
        <dbReference type="EMBL" id="RHW70273.1"/>
    </source>
</evidence>
<evidence type="ECO:0000259" key="8">
    <source>
        <dbReference type="Pfam" id="PF00913"/>
    </source>
</evidence>
<accession>A0A3L6L0Y4</accession>
<evidence type="ECO:0000256" key="3">
    <source>
        <dbReference type="ARBA" id="ARBA00022475"/>
    </source>
</evidence>
<keyword evidence="7" id="KW-0449">Lipoprotein</keyword>
<evidence type="ECO:0000256" key="7">
    <source>
        <dbReference type="ARBA" id="ARBA00023288"/>
    </source>
</evidence>
<dbReference type="EMBL" id="QSBY01000009">
    <property type="protein sequence ID" value="RHW70273.1"/>
    <property type="molecule type" value="Genomic_DNA"/>
</dbReference>
<evidence type="ECO:0000256" key="5">
    <source>
        <dbReference type="ARBA" id="ARBA00023136"/>
    </source>
</evidence>
<comment type="subcellular location">
    <subcellularLocation>
        <location evidence="2">Cell membrane</location>
        <topology evidence="2">Lipid-anchor</topology>
        <topology evidence="2">GPI-anchor</topology>
    </subcellularLocation>
</comment>
<dbReference type="EMBL" id="QSBY01000009">
    <property type="protein sequence ID" value="RHW70648.1"/>
    <property type="molecule type" value="Genomic_DNA"/>
</dbReference>
<dbReference type="SUPFAM" id="SSF118251">
    <property type="entry name" value="Variant surface glycoprotein MITAT 1.2, VSG 221, C-terminal domain"/>
    <property type="match status" value="1"/>
</dbReference>
<dbReference type="AlphaFoldDB" id="A0A3L6L0Y4"/>
<keyword evidence="3" id="KW-1003">Cell membrane</keyword>
<dbReference type="EMBL" id="QSBY01000009">
    <property type="protein sequence ID" value="RHW70026.1"/>
    <property type="molecule type" value="Genomic_DNA"/>
</dbReference>
<dbReference type="GO" id="GO:0005886">
    <property type="term" value="C:plasma membrane"/>
    <property type="evidence" value="ECO:0007669"/>
    <property type="project" value="UniProtKB-SubCell"/>
</dbReference>
<dbReference type="InterPro" id="IPR001812">
    <property type="entry name" value="Trypano_VSG_A_N_dom"/>
</dbReference>
<comment type="caution">
    <text evidence="10">The sequence shown here is derived from an EMBL/GenBank/DDBJ whole genome shotgun (WGS) entry which is preliminary data.</text>
</comment>
<evidence type="ECO:0000256" key="2">
    <source>
        <dbReference type="ARBA" id="ARBA00004609"/>
    </source>
</evidence>
<evidence type="ECO:0000313" key="9">
    <source>
        <dbReference type="EMBL" id="RHW70026.1"/>
    </source>
</evidence>
<dbReference type="GO" id="GO:0098552">
    <property type="term" value="C:side of membrane"/>
    <property type="evidence" value="ECO:0007669"/>
    <property type="project" value="UniProtKB-KW"/>
</dbReference>
<comment type="function">
    <text evidence="1">VSG forms a coat on the surface of the parasite. The trypanosome evades the immune response of the host by expressing a series of antigenically distinct VSGs from an estimated 1000 VSG genes.</text>
</comment>
<keyword evidence="6" id="KW-0325">Glycoprotein</keyword>
<organism evidence="10">
    <name type="scientific">Trypanosoma brucei equiperdum</name>
    <dbReference type="NCBI Taxonomy" id="630700"/>
    <lineage>
        <taxon>Eukaryota</taxon>
        <taxon>Discoba</taxon>
        <taxon>Euglenozoa</taxon>
        <taxon>Kinetoplastea</taxon>
        <taxon>Metakinetoplastina</taxon>
        <taxon>Trypanosomatida</taxon>
        <taxon>Trypanosomatidae</taxon>
        <taxon>Trypanosoma</taxon>
    </lineage>
</organism>
<dbReference type="EMBL" id="QSBY01000009">
    <property type="protein sequence ID" value="RHW70561.1"/>
    <property type="molecule type" value="Genomic_DNA"/>
</dbReference>
<keyword evidence="5" id="KW-0472">Membrane</keyword>
<evidence type="ECO:0000256" key="4">
    <source>
        <dbReference type="ARBA" id="ARBA00022622"/>
    </source>
</evidence>
<evidence type="ECO:0000256" key="1">
    <source>
        <dbReference type="ARBA" id="ARBA00002523"/>
    </source>
</evidence>
<dbReference type="GO" id="GO:0042783">
    <property type="term" value="P:symbiont-mediated evasion of host immune response"/>
    <property type="evidence" value="ECO:0007669"/>
    <property type="project" value="InterPro"/>
</dbReference>
<evidence type="ECO:0000313" key="13">
    <source>
        <dbReference type="Proteomes" id="UP000266743"/>
    </source>
</evidence>
<keyword evidence="4" id="KW-0336">GPI-anchor</keyword>
<dbReference type="SUPFAM" id="SSF58087">
    <property type="entry name" value="Variant surface glycoprotein (N-terminal domain)"/>
    <property type="match status" value="1"/>
</dbReference>
<proteinExistence type="predicted"/>
<gene>
    <name evidence="9" type="ORF">DPX39_090093400</name>
    <name evidence="12" type="ORF">DPX39_090096800</name>
    <name evidence="11" type="ORF">DPX39_090100100</name>
    <name evidence="10" type="ORF">DPX39_090103400</name>
</gene>
<evidence type="ECO:0000313" key="11">
    <source>
        <dbReference type="EMBL" id="RHW70561.1"/>
    </source>
</evidence>
<sequence>MTKVPAYVANRLQQLGREAAELQQLQQIMLTAVLPTDGAVDEEMATLLLLADKLGVDTARKIYSGSTTAVITAGQCAFYAGRLTEFVSIFTQAKDAGNHYCVERTTGPANNAQLTCLSDEQGAAPPIPSEFPAELNGVKSAYTAIASEATDLEAGGTEKGCGLTVHDSEGTAGYLIGQTTTHAIKWGNKMFTTANNKPGNNAHWQAHTSPNIDDSTYQECSKHLTAIVDQLKSAEQAKKLLLLLDSAHSTWQDLNIPAKSVAHKYPEKEIIVKAEKLKSIHDAIQKFKQNNAPASKTEQALAAATLSRIALNETACQLAATWTNKEGCQVTQAEAAKCEDKKQAECGTTKGCEWNKTEEKCKITEKPQKADVTKEDGKTTTNTTASNSFVIKKALFCLHFCFFNFPSFSSLLKLC</sequence>
<evidence type="ECO:0000313" key="12">
    <source>
        <dbReference type="EMBL" id="RHW70648.1"/>
    </source>
</evidence>
<dbReference type="Gene3D" id="3.90.150.10">
    <property type="entry name" value="Variant Surface Glycoprotein, subunit A domain 1"/>
    <property type="match status" value="1"/>
</dbReference>
<dbReference type="Proteomes" id="UP000266743">
    <property type="component" value="Chromosome 9"/>
</dbReference>
<feature type="domain" description="Trypanosome variant surface glycoprotein A-type N-terminal" evidence="8">
    <location>
        <begin position="3"/>
        <end position="342"/>
    </location>
</feature>